<evidence type="ECO:0000256" key="1">
    <source>
        <dbReference type="SAM" id="MobiDB-lite"/>
    </source>
</evidence>
<organism evidence="2 3">
    <name type="scientific">Aeromonas media</name>
    <dbReference type="NCBI Taxonomy" id="651"/>
    <lineage>
        <taxon>Bacteria</taxon>
        <taxon>Pseudomonadati</taxon>
        <taxon>Pseudomonadota</taxon>
        <taxon>Gammaproteobacteria</taxon>
        <taxon>Aeromonadales</taxon>
        <taxon>Aeromonadaceae</taxon>
        <taxon>Aeromonas</taxon>
    </lineage>
</organism>
<name>A0AAP6GA65_AERME</name>
<dbReference type="AlphaFoldDB" id="A0AAP6GA65"/>
<proteinExistence type="predicted"/>
<dbReference type="EMBL" id="JAWZXF010000006">
    <property type="protein sequence ID" value="MDX7921650.1"/>
    <property type="molecule type" value="Genomic_DNA"/>
</dbReference>
<protein>
    <submittedName>
        <fullName evidence="2">Uncharacterized protein</fullName>
    </submittedName>
</protein>
<gene>
    <name evidence="2" type="ORF">SJS82_06865</name>
</gene>
<accession>A0AAP6GA65</accession>
<feature type="compositionally biased region" description="Acidic residues" evidence="1">
    <location>
        <begin position="1"/>
        <end position="12"/>
    </location>
</feature>
<evidence type="ECO:0000313" key="3">
    <source>
        <dbReference type="Proteomes" id="UP001285835"/>
    </source>
</evidence>
<reference evidence="2" key="1">
    <citation type="submission" date="2023-11" db="EMBL/GenBank/DDBJ databases">
        <title>WGS of Aeromonas in Northern Israel.</title>
        <authorList>
            <person name="Hershko Y."/>
        </authorList>
    </citation>
    <scope>NUCLEOTIDE SEQUENCE</scope>
    <source>
        <strain evidence="2">02297</strain>
    </source>
</reference>
<evidence type="ECO:0000313" key="2">
    <source>
        <dbReference type="EMBL" id="MDX7921650.1"/>
    </source>
</evidence>
<dbReference type="RefSeq" id="WP_319916698.1">
    <property type="nucleotide sequence ID" value="NZ_JAWZXF010000006.1"/>
</dbReference>
<sequence length="105" mass="11384">MHDDLFELEPPVDELGGAESGPAHMQPPAPVSPLTKHWEAAQEEFNTSGSDARRNRNIAQELLALGAIRAVYWLALGGGEVALATEIAEWWAECEPLHGLGETIK</sequence>
<dbReference type="Proteomes" id="UP001285835">
    <property type="component" value="Unassembled WGS sequence"/>
</dbReference>
<feature type="region of interest" description="Disordered" evidence="1">
    <location>
        <begin position="1"/>
        <end position="53"/>
    </location>
</feature>
<comment type="caution">
    <text evidence="2">The sequence shown here is derived from an EMBL/GenBank/DDBJ whole genome shotgun (WGS) entry which is preliminary data.</text>
</comment>